<feature type="signal peptide" evidence="1">
    <location>
        <begin position="1"/>
        <end position="23"/>
    </location>
</feature>
<dbReference type="PANTHER" id="PTHR20898:SF0">
    <property type="entry name" value="DAEDALUS ON 3-RELATED"/>
    <property type="match status" value="1"/>
</dbReference>
<dbReference type="InParanoid" id="B4MFE2"/>
<accession>B4MFE2</accession>
<keyword evidence="3" id="KW-1185">Reference proteome</keyword>
<dbReference type="HOGENOM" id="CLU_116900_0_0_1"/>
<reference evidence="2 3" key="1">
    <citation type="journal article" date="2007" name="Nature">
        <title>Evolution of genes and genomes on the Drosophila phylogeny.</title>
        <authorList>
            <consortium name="Drosophila 12 Genomes Consortium"/>
            <person name="Clark A.G."/>
            <person name="Eisen M.B."/>
            <person name="Smith D.R."/>
            <person name="Bergman C.M."/>
            <person name="Oliver B."/>
            <person name="Markow T.A."/>
            <person name="Kaufman T.C."/>
            <person name="Kellis M."/>
            <person name="Gelbart W."/>
            <person name="Iyer V.N."/>
            <person name="Pollard D.A."/>
            <person name="Sackton T.B."/>
            <person name="Larracuente A.M."/>
            <person name="Singh N.D."/>
            <person name="Abad J.P."/>
            <person name="Abt D.N."/>
            <person name="Adryan B."/>
            <person name="Aguade M."/>
            <person name="Akashi H."/>
            <person name="Anderson W.W."/>
            <person name="Aquadro C.F."/>
            <person name="Ardell D.H."/>
            <person name="Arguello R."/>
            <person name="Artieri C.G."/>
            <person name="Barbash D.A."/>
            <person name="Barker D."/>
            <person name="Barsanti P."/>
            <person name="Batterham P."/>
            <person name="Batzoglou S."/>
            <person name="Begun D."/>
            <person name="Bhutkar A."/>
            <person name="Blanco E."/>
            <person name="Bosak S.A."/>
            <person name="Bradley R.K."/>
            <person name="Brand A.D."/>
            <person name="Brent M.R."/>
            <person name="Brooks A.N."/>
            <person name="Brown R.H."/>
            <person name="Butlin R.K."/>
            <person name="Caggese C."/>
            <person name="Calvi B.R."/>
            <person name="Bernardo de Carvalho A."/>
            <person name="Caspi A."/>
            <person name="Castrezana S."/>
            <person name="Celniker S.E."/>
            <person name="Chang J.L."/>
            <person name="Chapple C."/>
            <person name="Chatterji S."/>
            <person name="Chinwalla A."/>
            <person name="Civetta A."/>
            <person name="Clifton S.W."/>
            <person name="Comeron J.M."/>
            <person name="Costello J.C."/>
            <person name="Coyne J.A."/>
            <person name="Daub J."/>
            <person name="David R.G."/>
            <person name="Delcher A.L."/>
            <person name="Delehaunty K."/>
            <person name="Do C.B."/>
            <person name="Ebling H."/>
            <person name="Edwards K."/>
            <person name="Eickbush T."/>
            <person name="Evans J.D."/>
            <person name="Filipski A."/>
            <person name="Findeiss S."/>
            <person name="Freyhult E."/>
            <person name="Fulton L."/>
            <person name="Fulton R."/>
            <person name="Garcia A.C."/>
            <person name="Gardiner A."/>
            <person name="Garfield D.A."/>
            <person name="Garvin B.E."/>
            <person name="Gibson G."/>
            <person name="Gilbert D."/>
            <person name="Gnerre S."/>
            <person name="Godfrey J."/>
            <person name="Good R."/>
            <person name="Gotea V."/>
            <person name="Gravely B."/>
            <person name="Greenberg A.J."/>
            <person name="Griffiths-Jones S."/>
            <person name="Gross S."/>
            <person name="Guigo R."/>
            <person name="Gustafson E.A."/>
            <person name="Haerty W."/>
            <person name="Hahn M.W."/>
            <person name="Halligan D.L."/>
            <person name="Halpern A.L."/>
            <person name="Halter G.M."/>
            <person name="Han M.V."/>
            <person name="Heger A."/>
            <person name="Hillier L."/>
            <person name="Hinrichs A.S."/>
            <person name="Holmes I."/>
            <person name="Hoskins R.A."/>
            <person name="Hubisz M.J."/>
            <person name="Hultmark D."/>
            <person name="Huntley M.A."/>
            <person name="Jaffe D.B."/>
            <person name="Jagadeeshan S."/>
            <person name="Jeck W.R."/>
            <person name="Johnson J."/>
            <person name="Jones C.D."/>
            <person name="Jordan W.C."/>
            <person name="Karpen G.H."/>
            <person name="Kataoka E."/>
            <person name="Keightley P.D."/>
            <person name="Kheradpour P."/>
            <person name="Kirkness E.F."/>
            <person name="Koerich L.B."/>
            <person name="Kristiansen K."/>
            <person name="Kudrna D."/>
            <person name="Kulathinal R.J."/>
            <person name="Kumar S."/>
            <person name="Kwok R."/>
            <person name="Lander E."/>
            <person name="Langley C.H."/>
            <person name="Lapoint R."/>
            <person name="Lazzaro B.P."/>
            <person name="Lee S.J."/>
            <person name="Levesque L."/>
            <person name="Li R."/>
            <person name="Lin C.F."/>
            <person name="Lin M.F."/>
            <person name="Lindblad-Toh K."/>
            <person name="Llopart A."/>
            <person name="Long M."/>
            <person name="Low L."/>
            <person name="Lozovsky E."/>
            <person name="Lu J."/>
            <person name="Luo M."/>
            <person name="Machado C.A."/>
            <person name="Makalowski W."/>
            <person name="Marzo M."/>
            <person name="Matsuda M."/>
            <person name="Matzkin L."/>
            <person name="McAllister B."/>
            <person name="McBride C.S."/>
            <person name="McKernan B."/>
            <person name="McKernan K."/>
            <person name="Mendez-Lago M."/>
            <person name="Minx P."/>
            <person name="Mollenhauer M.U."/>
            <person name="Montooth K."/>
            <person name="Mount S.M."/>
            <person name="Mu X."/>
            <person name="Myers E."/>
            <person name="Negre B."/>
            <person name="Newfeld S."/>
            <person name="Nielsen R."/>
            <person name="Noor M.A."/>
            <person name="O'Grady P."/>
            <person name="Pachter L."/>
            <person name="Papaceit M."/>
            <person name="Parisi M.J."/>
            <person name="Parisi M."/>
            <person name="Parts L."/>
            <person name="Pedersen J.S."/>
            <person name="Pesole G."/>
            <person name="Phillippy A.M."/>
            <person name="Ponting C.P."/>
            <person name="Pop M."/>
            <person name="Porcelli D."/>
            <person name="Powell J.R."/>
            <person name="Prohaska S."/>
            <person name="Pruitt K."/>
            <person name="Puig M."/>
            <person name="Quesneville H."/>
            <person name="Ram K.R."/>
            <person name="Rand D."/>
            <person name="Rasmussen M.D."/>
            <person name="Reed L.K."/>
            <person name="Reenan R."/>
            <person name="Reily A."/>
            <person name="Remington K.A."/>
            <person name="Rieger T.T."/>
            <person name="Ritchie M.G."/>
            <person name="Robin C."/>
            <person name="Rogers Y.H."/>
            <person name="Rohde C."/>
            <person name="Rozas J."/>
            <person name="Rubenfield M.J."/>
            <person name="Ruiz A."/>
            <person name="Russo S."/>
            <person name="Salzberg S.L."/>
            <person name="Sanchez-Gracia A."/>
            <person name="Saranga D.J."/>
            <person name="Sato H."/>
            <person name="Schaeffer S.W."/>
            <person name="Schatz M.C."/>
            <person name="Schlenke T."/>
            <person name="Schwartz R."/>
            <person name="Segarra C."/>
            <person name="Singh R.S."/>
            <person name="Sirot L."/>
            <person name="Sirota M."/>
            <person name="Sisneros N.B."/>
            <person name="Smith C.D."/>
            <person name="Smith T.F."/>
            <person name="Spieth J."/>
            <person name="Stage D.E."/>
            <person name="Stark A."/>
            <person name="Stephan W."/>
            <person name="Strausberg R.L."/>
            <person name="Strempel S."/>
            <person name="Sturgill D."/>
            <person name="Sutton G."/>
            <person name="Sutton G.G."/>
            <person name="Tao W."/>
            <person name="Teichmann S."/>
            <person name="Tobari Y.N."/>
            <person name="Tomimura Y."/>
            <person name="Tsolas J.M."/>
            <person name="Valente V.L."/>
            <person name="Venter E."/>
            <person name="Venter J.C."/>
            <person name="Vicario S."/>
            <person name="Vieira F.G."/>
            <person name="Vilella A.J."/>
            <person name="Villasante A."/>
            <person name="Walenz B."/>
            <person name="Wang J."/>
            <person name="Wasserman M."/>
            <person name="Watts T."/>
            <person name="Wilson D."/>
            <person name="Wilson R.K."/>
            <person name="Wing R.A."/>
            <person name="Wolfner M.F."/>
            <person name="Wong A."/>
            <person name="Wong G.K."/>
            <person name="Wu C.I."/>
            <person name="Wu G."/>
            <person name="Yamamoto D."/>
            <person name="Yang H.P."/>
            <person name="Yang S.P."/>
            <person name="Yorke J.A."/>
            <person name="Yoshida K."/>
            <person name="Zdobnov E."/>
            <person name="Zhang P."/>
            <person name="Zhang Y."/>
            <person name="Zimin A.V."/>
            <person name="Baldwin J."/>
            <person name="Abdouelleil A."/>
            <person name="Abdulkadir J."/>
            <person name="Abebe A."/>
            <person name="Abera B."/>
            <person name="Abreu J."/>
            <person name="Acer S.C."/>
            <person name="Aftuck L."/>
            <person name="Alexander A."/>
            <person name="An P."/>
            <person name="Anderson E."/>
            <person name="Anderson S."/>
            <person name="Arachi H."/>
            <person name="Azer M."/>
            <person name="Bachantsang P."/>
            <person name="Barry A."/>
            <person name="Bayul T."/>
            <person name="Berlin A."/>
            <person name="Bessette D."/>
            <person name="Bloom T."/>
            <person name="Blye J."/>
            <person name="Boguslavskiy L."/>
            <person name="Bonnet C."/>
            <person name="Boukhgalter B."/>
            <person name="Bourzgui I."/>
            <person name="Brown A."/>
            <person name="Cahill P."/>
            <person name="Channer S."/>
            <person name="Cheshatsang Y."/>
            <person name="Chuda L."/>
            <person name="Citroen M."/>
            <person name="Collymore A."/>
            <person name="Cooke P."/>
            <person name="Costello M."/>
            <person name="D'Aco K."/>
            <person name="Daza R."/>
            <person name="De Haan G."/>
            <person name="DeGray S."/>
            <person name="DeMaso C."/>
            <person name="Dhargay N."/>
            <person name="Dooley K."/>
            <person name="Dooley E."/>
            <person name="Doricent M."/>
            <person name="Dorje P."/>
            <person name="Dorjee K."/>
            <person name="Dupes A."/>
            <person name="Elong R."/>
            <person name="Falk J."/>
            <person name="Farina A."/>
            <person name="Faro S."/>
            <person name="Ferguson D."/>
            <person name="Fisher S."/>
            <person name="Foley C.D."/>
            <person name="Franke A."/>
            <person name="Friedrich D."/>
            <person name="Gadbois L."/>
            <person name="Gearin G."/>
            <person name="Gearin C.R."/>
            <person name="Giannoukos G."/>
            <person name="Goode T."/>
            <person name="Graham J."/>
            <person name="Grandbois E."/>
            <person name="Grewal S."/>
            <person name="Gyaltsen K."/>
            <person name="Hafez N."/>
            <person name="Hagos B."/>
            <person name="Hall J."/>
            <person name="Henson C."/>
            <person name="Hollinger A."/>
            <person name="Honan T."/>
            <person name="Huard M.D."/>
            <person name="Hughes L."/>
            <person name="Hurhula B."/>
            <person name="Husby M.E."/>
            <person name="Kamat A."/>
            <person name="Kanga B."/>
            <person name="Kashin S."/>
            <person name="Khazanovich D."/>
            <person name="Kisner P."/>
            <person name="Lance K."/>
            <person name="Lara M."/>
            <person name="Lee W."/>
            <person name="Lennon N."/>
            <person name="Letendre F."/>
            <person name="LeVine R."/>
            <person name="Lipovsky A."/>
            <person name="Liu X."/>
            <person name="Liu J."/>
            <person name="Liu S."/>
            <person name="Lokyitsang T."/>
            <person name="Lokyitsang Y."/>
            <person name="Lubonja R."/>
            <person name="Lui A."/>
            <person name="MacDonald P."/>
            <person name="Magnisalis V."/>
            <person name="Maru K."/>
            <person name="Matthews C."/>
            <person name="McCusker W."/>
            <person name="McDonough S."/>
            <person name="Mehta T."/>
            <person name="Meldrim J."/>
            <person name="Meneus L."/>
            <person name="Mihai O."/>
            <person name="Mihalev A."/>
            <person name="Mihova T."/>
            <person name="Mittelman R."/>
            <person name="Mlenga V."/>
            <person name="Montmayeur A."/>
            <person name="Mulrain L."/>
            <person name="Navidi A."/>
            <person name="Naylor J."/>
            <person name="Negash T."/>
            <person name="Nguyen T."/>
            <person name="Nguyen N."/>
            <person name="Nicol R."/>
            <person name="Norbu C."/>
            <person name="Norbu N."/>
            <person name="Novod N."/>
            <person name="O'Neill B."/>
            <person name="Osman S."/>
            <person name="Markiewicz E."/>
            <person name="Oyono O.L."/>
            <person name="Patti C."/>
            <person name="Phunkhang P."/>
            <person name="Pierre F."/>
            <person name="Priest M."/>
            <person name="Raghuraman S."/>
            <person name="Rege F."/>
            <person name="Reyes R."/>
            <person name="Rise C."/>
            <person name="Rogov P."/>
            <person name="Ross K."/>
            <person name="Ryan E."/>
            <person name="Settipalli S."/>
            <person name="Shea T."/>
            <person name="Sherpa N."/>
            <person name="Shi L."/>
            <person name="Shih D."/>
            <person name="Sparrow T."/>
            <person name="Spaulding J."/>
            <person name="Stalker J."/>
            <person name="Stange-Thomann N."/>
            <person name="Stavropoulos S."/>
            <person name="Stone C."/>
            <person name="Strader C."/>
            <person name="Tesfaye S."/>
            <person name="Thomson T."/>
            <person name="Thoulutsang Y."/>
            <person name="Thoulutsang D."/>
            <person name="Topham K."/>
            <person name="Topping I."/>
            <person name="Tsamla T."/>
            <person name="Vassiliev H."/>
            <person name="Vo A."/>
            <person name="Wangchuk T."/>
            <person name="Wangdi T."/>
            <person name="Weiand M."/>
            <person name="Wilkinson J."/>
            <person name="Wilson A."/>
            <person name="Yadav S."/>
            <person name="Young G."/>
            <person name="Yu Q."/>
            <person name="Zembek L."/>
            <person name="Zhong D."/>
            <person name="Zimmer A."/>
            <person name="Zwirko Z."/>
            <person name="Jaffe D.B."/>
            <person name="Alvarez P."/>
            <person name="Brockman W."/>
            <person name="Butler J."/>
            <person name="Chin C."/>
            <person name="Gnerre S."/>
            <person name="Grabherr M."/>
            <person name="Kleber M."/>
            <person name="Mauceli E."/>
            <person name="MacCallum I."/>
        </authorList>
    </citation>
    <scope>NUCLEOTIDE SEQUENCE [LARGE SCALE GENOMIC DNA]</scope>
    <source>
        <strain evidence="3">Tucson 15010-1051.87</strain>
    </source>
</reference>
<dbReference type="Pfam" id="PF06477">
    <property type="entry name" value="DUF1091"/>
    <property type="match status" value="1"/>
</dbReference>
<dbReference type="AlphaFoldDB" id="B4MFE2"/>
<protein>
    <recommendedName>
        <fullName evidence="4">MD-2-related lipid-recognition domain-containing protein</fullName>
    </recommendedName>
</protein>
<dbReference type="EMBL" id="CH940667">
    <property type="protein sequence ID" value="EDW57311.2"/>
    <property type="molecule type" value="Genomic_DNA"/>
</dbReference>
<dbReference type="eggNOG" id="ENOG502T956">
    <property type="taxonomic scope" value="Eukaryota"/>
</dbReference>
<evidence type="ECO:0000256" key="1">
    <source>
        <dbReference type="SAM" id="SignalP"/>
    </source>
</evidence>
<dbReference type="InterPro" id="IPR010512">
    <property type="entry name" value="DUF1091"/>
</dbReference>
<dbReference type="SMART" id="SM00697">
    <property type="entry name" value="DM8"/>
    <property type="match status" value="1"/>
</dbReference>
<organism evidence="2 3">
    <name type="scientific">Drosophila virilis</name>
    <name type="common">Fruit fly</name>
    <dbReference type="NCBI Taxonomy" id="7244"/>
    <lineage>
        <taxon>Eukaryota</taxon>
        <taxon>Metazoa</taxon>
        <taxon>Ecdysozoa</taxon>
        <taxon>Arthropoda</taxon>
        <taxon>Hexapoda</taxon>
        <taxon>Insecta</taxon>
        <taxon>Pterygota</taxon>
        <taxon>Neoptera</taxon>
        <taxon>Endopterygota</taxon>
        <taxon>Diptera</taxon>
        <taxon>Brachycera</taxon>
        <taxon>Muscomorpha</taxon>
        <taxon>Ephydroidea</taxon>
        <taxon>Drosophilidae</taxon>
        <taxon>Drosophila</taxon>
    </lineage>
</organism>
<evidence type="ECO:0008006" key="4">
    <source>
        <dbReference type="Google" id="ProtNLM"/>
    </source>
</evidence>
<name>B4MFE2_DROVI</name>
<dbReference type="PANTHER" id="PTHR20898">
    <property type="entry name" value="DAEDALUS ON 3-RELATED-RELATED"/>
    <property type="match status" value="1"/>
</dbReference>
<proteinExistence type="predicted"/>
<dbReference type="OrthoDB" id="8022954at2759"/>
<evidence type="ECO:0000313" key="2">
    <source>
        <dbReference type="EMBL" id="EDW57311.2"/>
    </source>
</evidence>
<evidence type="ECO:0000313" key="3">
    <source>
        <dbReference type="Proteomes" id="UP000008792"/>
    </source>
</evidence>
<feature type="chain" id="PRO_5006457849" description="MD-2-related lipid-recognition domain-containing protein" evidence="1">
    <location>
        <begin position="24"/>
        <end position="177"/>
    </location>
</feature>
<gene>
    <name evidence="2" type="primary">Dvir\GJ14945</name>
    <name evidence="2" type="ORF">Dvir_GJ14945</name>
</gene>
<sequence length="177" mass="20401">MRFTCSMQILCVAFSLLATPTLAAFIKLTGLECLIVDPSYLVFQNCIIKAYNRDVKEVSVAVKLLQLPVTNVTIRGDIRRRFKLPFYSYNIDGCIFMQSNRRNPIADAVYKFLRLEFHSNLNHSCPYNHDVIVDRLRLDKTFNLPVPIGTGEYVITTHWHTYNKPRAITHLIFMISG</sequence>
<dbReference type="Proteomes" id="UP000008792">
    <property type="component" value="Unassembled WGS sequence"/>
</dbReference>
<keyword evidence="1" id="KW-0732">Signal</keyword>